<name>A0A7H8R617_TALRU</name>
<dbReference type="KEGG" id="trg:TRUGW13939_08970"/>
<protein>
    <recommendedName>
        <fullName evidence="1">SnoaL-like domain-containing protein</fullName>
    </recommendedName>
</protein>
<keyword evidence="3" id="KW-1185">Reference proteome</keyword>
<gene>
    <name evidence="2" type="ORF">TRUGW13939_08970</name>
</gene>
<evidence type="ECO:0000313" key="2">
    <source>
        <dbReference type="EMBL" id="QKX61814.1"/>
    </source>
</evidence>
<sequence length="152" mass="16732">MSSIQQIADKLAVPDALYRFFAGIDHRDKTVLASSLAENAVSDFTRAGAKAGFEYPVLEGRETIISALTTSLASLDTSHNVSNPRVTLNGDKAYLEALVGAQHVPRDDSSRHYLMMNHYKVDLIRHGEAWVILTCTVDNIWRDGDVAVLSMI</sequence>
<dbReference type="Pfam" id="PF13577">
    <property type="entry name" value="SnoaL_4"/>
    <property type="match status" value="1"/>
</dbReference>
<dbReference type="EMBL" id="CP055902">
    <property type="protein sequence ID" value="QKX61814.1"/>
    <property type="molecule type" value="Genomic_DNA"/>
</dbReference>
<dbReference type="Proteomes" id="UP000509510">
    <property type="component" value="Chromosome V"/>
</dbReference>
<dbReference type="InterPro" id="IPR037401">
    <property type="entry name" value="SnoaL-like"/>
</dbReference>
<feature type="domain" description="SnoaL-like" evidence="1">
    <location>
        <begin position="6"/>
        <end position="134"/>
    </location>
</feature>
<proteinExistence type="predicted"/>
<organism evidence="2 3">
    <name type="scientific">Talaromyces rugulosus</name>
    <name type="common">Penicillium rugulosum</name>
    <dbReference type="NCBI Taxonomy" id="121627"/>
    <lineage>
        <taxon>Eukaryota</taxon>
        <taxon>Fungi</taxon>
        <taxon>Dikarya</taxon>
        <taxon>Ascomycota</taxon>
        <taxon>Pezizomycotina</taxon>
        <taxon>Eurotiomycetes</taxon>
        <taxon>Eurotiomycetidae</taxon>
        <taxon>Eurotiales</taxon>
        <taxon>Trichocomaceae</taxon>
        <taxon>Talaromyces</taxon>
        <taxon>Talaromyces sect. Islandici</taxon>
    </lineage>
</organism>
<dbReference type="SUPFAM" id="SSF54427">
    <property type="entry name" value="NTF2-like"/>
    <property type="match status" value="1"/>
</dbReference>
<dbReference type="InterPro" id="IPR032710">
    <property type="entry name" value="NTF2-like_dom_sf"/>
</dbReference>
<evidence type="ECO:0000313" key="3">
    <source>
        <dbReference type="Proteomes" id="UP000509510"/>
    </source>
</evidence>
<accession>A0A7H8R617</accession>
<dbReference type="OrthoDB" id="2148716at2759"/>
<dbReference type="AlphaFoldDB" id="A0A7H8R617"/>
<dbReference type="RefSeq" id="XP_035347988.1">
    <property type="nucleotide sequence ID" value="XM_035492095.1"/>
</dbReference>
<reference evidence="3" key="1">
    <citation type="submission" date="2020-06" db="EMBL/GenBank/DDBJ databases">
        <title>A chromosome-scale genome assembly of Talaromyces rugulosus W13939.</title>
        <authorList>
            <person name="Wang B."/>
            <person name="Guo L."/>
            <person name="Ye K."/>
            <person name="Wang L."/>
        </authorList>
    </citation>
    <scope>NUCLEOTIDE SEQUENCE [LARGE SCALE GENOMIC DNA]</scope>
    <source>
        <strain evidence="3">W13939</strain>
    </source>
</reference>
<dbReference type="Gene3D" id="3.10.450.50">
    <property type="match status" value="1"/>
</dbReference>
<evidence type="ECO:0000259" key="1">
    <source>
        <dbReference type="Pfam" id="PF13577"/>
    </source>
</evidence>
<dbReference type="GeneID" id="55996454"/>